<sequence length="89" mass="9198">MYATGAPFGSITQQMYTSGTQMSYTNYPIVNSGNPIQEAEVGAPGTPLTFELCERLGLPQGTLWGNNASATMAAPAPTATGFLLPGKVA</sequence>
<protein>
    <submittedName>
        <fullName evidence="1 2">Uncharacterized protein</fullName>
    </submittedName>
</protein>
<evidence type="ECO:0000313" key="2">
    <source>
        <dbReference type="EnsemblProtists" id="EKX45216"/>
    </source>
</evidence>
<organism evidence="1">
    <name type="scientific">Guillardia theta (strain CCMP2712)</name>
    <name type="common">Cryptophyte</name>
    <dbReference type="NCBI Taxonomy" id="905079"/>
    <lineage>
        <taxon>Eukaryota</taxon>
        <taxon>Cryptophyceae</taxon>
        <taxon>Pyrenomonadales</taxon>
        <taxon>Geminigeraceae</taxon>
        <taxon>Guillardia</taxon>
    </lineage>
</organism>
<reference evidence="2" key="3">
    <citation type="submission" date="2015-06" db="UniProtKB">
        <authorList>
            <consortium name="EnsemblProtists"/>
        </authorList>
    </citation>
    <scope>IDENTIFICATION</scope>
</reference>
<keyword evidence="3" id="KW-1185">Reference proteome</keyword>
<name>L1J9K9_GUITC</name>
<dbReference type="PaxDb" id="55529-EKX45216"/>
<accession>L1J9K9</accession>
<dbReference type="HOGENOM" id="CLU_2459484_0_0_1"/>
<dbReference type="GeneID" id="17301821"/>
<proteinExistence type="predicted"/>
<evidence type="ECO:0000313" key="3">
    <source>
        <dbReference type="Proteomes" id="UP000011087"/>
    </source>
</evidence>
<dbReference type="EnsemblProtists" id="EKX45216">
    <property type="protein sequence ID" value="EKX45216"/>
    <property type="gene ID" value="GUITHDRAFT_108857"/>
</dbReference>
<evidence type="ECO:0000313" key="1">
    <source>
        <dbReference type="EMBL" id="EKX45216.1"/>
    </source>
</evidence>
<dbReference type="Proteomes" id="UP000011087">
    <property type="component" value="Unassembled WGS sequence"/>
</dbReference>
<reference evidence="3" key="2">
    <citation type="submission" date="2012-11" db="EMBL/GenBank/DDBJ databases">
        <authorList>
            <person name="Kuo A."/>
            <person name="Curtis B.A."/>
            <person name="Tanifuji G."/>
            <person name="Burki F."/>
            <person name="Gruber A."/>
            <person name="Irimia M."/>
            <person name="Maruyama S."/>
            <person name="Arias M.C."/>
            <person name="Ball S.G."/>
            <person name="Gile G.H."/>
            <person name="Hirakawa Y."/>
            <person name="Hopkins J.F."/>
            <person name="Rensing S.A."/>
            <person name="Schmutz J."/>
            <person name="Symeonidi A."/>
            <person name="Elias M."/>
            <person name="Eveleigh R.J."/>
            <person name="Herman E.K."/>
            <person name="Klute M.J."/>
            <person name="Nakayama T."/>
            <person name="Obornik M."/>
            <person name="Reyes-Prieto A."/>
            <person name="Armbrust E.V."/>
            <person name="Aves S.J."/>
            <person name="Beiko R.G."/>
            <person name="Coutinho P."/>
            <person name="Dacks J.B."/>
            <person name="Durnford D.G."/>
            <person name="Fast N.M."/>
            <person name="Green B.R."/>
            <person name="Grisdale C."/>
            <person name="Hempe F."/>
            <person name="Henrissat B."/>
            <person name="Hoppner M.P."/>
            <person name="Ishida K.-I."/>
            <person name="Kim E."/>
            <person name="Koreny L."/>
            <person name="Kroth P.G."/>
            <person name="Liu Y."/>
            <person name="Malik S.-B."/>
            <person name="Maier U.G."/>
            <person name="McRose D."/>
            <person name="Mock T."/>
            <person name="Neilson J.A."/>
            <person name="Onodera N.T."/>
            <person name="Poole A.M."/>
            <person name="Pritham E.J."/>
            <person name="Richards T.A."/>
            <person name="Rocap G."/>
            <person name="Roy S.W."/>
            <person name="Sarai C."/>
            <person name="Schaack S."/>
            <person name="Shirato S."/>
            <person name="Slamovits C.H."/>
            <person name="Spencer D.F."/>
            <person name="Suzuki S."/>
            <person name="Worden A.Z."/>
            <person name="Zauner S."/>
            <person name="Barry K."/>
            <person name="Bell C."/>
            <person name="Bharti A.K."/>
            <person name="Crow J.A."/>
            <person name="Grimwood J."/>
            <person name="Kramer R."/>
            <person name="Lindquist E."/>
            <person name="Lucas S."/>
            <person name="Salamov A."/>
            <person name="McFadden G.I."/>
            <person name="Lane C.E."/>
            <person name="Keeling P.J."/>
            <person name="Gray M.W."/>
            <person name="Grigoriev I.V."/>
            <person name="Archibald J.M."/>
        </authorList>
    </citation>
    <scope>NUCLEOTIDE SEQUENCE</scope>
    <source>
        <strain evidence="3">CCMP2712</strain>
    </source>
</reference>
<dbReference type="KEGG" id="gtt:GUITHDRAFT_108857"/>
<dbReference type="EMBL" id="JH993000">
    <property type="protein sequence ID" value="EKX45216.1"/>
    <property type="molecule type" value="Genomic_DNA"/>
</dbReference>
<gene>
    <name evidence="1" type="ORF">GUITHDRAFT_108857</name>
</gene>
<reference evidence="1 3" key="1">
    <citation type="journal article" date="2012" name="Nature">
        <title>Algal genomes reveal evolutionary mosaicism and the fate of nucleomorphs.</title>
        <authorList>
            <consortium name="DOE Joint Genome Institute"/>
            <person name="Curtis B.A."/>
            <person name="Tanifuji G."/>
            <person name="Burki F."/>
            <person name="Gruber A."/>
            <person name="Irimia M."/>
            <person name="Maruyama S."/>
            <person name="Arias M.C."/>
            <person name="Ball S.G."/>
            <person name="Gile G.H."/>
            <person name="Hirakawa Y."/>
            <person name="Hopkins J.F."/>
            <person name="Kuo A."/>
            <person name="Rensing S.A."/>
            <person name="Schmutz J."/>
            <person name="Symeonidi A."/>
            <person name="Elias M."/>
            <person name="Eveleigh R.J."/>
            <person name="Herman E.K."/>
            <person name="Klute M.J."/>
            <person name="Nakayama T."/>
            <person name="Obornik M."/>
            <person name="Reyes-Prieto A."/>
            <person name="Armbrust E.V."/>
            <person name="Aves S.J."/>
            <person name="Beiko R.G."/>
            <person name="Coutinho P."/>
            <person name="Dacks J.B."/>
            <person name="Durnford D.G."/>
            <person name="Fast N.M."/>
            <person name="Green B.R."/>
            <person name="Grisdale C.J."/>
            <person name="Hempel F."/>
            <person name="Henrissat B."/>
            <person name="Hoppner M.P."/>
            <person name="Ishida K."/>
            <person name="Kim E."/>
            <person name="Koreny L."/>
            <person name="Kroth P.G."/>
            <person name="Liu Y."/>
            <person name="Malik S.B."/>
            <person name="Maier U.G."/>
            <person name="McRose D."/>
            <person name="Mock T."/>
            <person name="Neilson J.A."/>
            <person name="Onodera N.T."/>
            <person name="Poole A.M."/>
            <person name="Pritham E.J."/>
            <person name="Richards T.A."/>
            <person name="Rocap G."/>
            <person name="Roy S.W."/>
            <person name="Sarai C."/>
            <person name="Schaack S."/>
            <person name="Shirato S."/>
            <person name="Slamovits C.H."/>
            <person name="Spencer D.F."/>
            <person name="Suzuki S."/>
            <person name="Worden A.Z."/>
            <person name="Zauner S."/>
            <person name="Barry K."/>
            <person name="Bell C."/>
            <person name="Bharti A.K."/>
            <person name="Crow J.A."/>
            <person name="Grimwood J."/>
            <person name="Kramer R."/>
            <person name="Lindquist E."/>
            <person name="Lucas S."/>
            <person name="Salamov A."/>
            <person name="McFadden G.I."/>
            <person name="Lane C.E."/>
            <person name="Keeling P.J."/>
            <person name="Gray M.W."/>
            <person name="Grigoriev I.V."/>
            <person name="Archibald J.M."/>
        </authorList>
    </citation>
    <scope>NUCLEOTIDE SEQUENCE</scope>
    <source>
        <strain evidence="1 3">CCMP2712</strain>
    </source>
</reference>
<dbReference type="RefSeq" id="XP_005832196.1">
    <property type="nucleotide sequence ID" value="XM_005832139.1"/>
</dbReference>
<dbReference type="AlphaFoldDB" id="L1J9K9"/>